<dbReference type="RefSeq" id="WP_265425917.1">
    <property type="nucleotide sequence ID" value="NZ_JAPFPW010000019.1"/>
</dbReference>
<dbReference type="EMBL" id="JAPFPW010000019">
    <property type="protein sequence ID" value="MCW7755004.1"/>
    <property type="molecule type" value="Genomic_DNA"/>
</dbReference>
<accession>A0ABT3NC16</accession>
<keyword evidence="3" id="KW-0583">PHB biosynthesis</keyword>
<name>A0ABT3NC16_9BACT</name>
<sequence>MTGQHRADFSSFFPFSFPDAKLPFEFMDAMREQIIGFGEMWKTNDLTALTFYEKTSKEMDALFLSMKSQGFHGIDTQGFNAIRNLSKTLLMDPFRIPRLGLIREHQERMDTVLDRMAAFQVNLLEFLYYMGIPVEKTLQQAGKDILELIQEGNFQQLSKVYEKTVGDLEKAYHEQFHSGHYTRALANVITTLGHLKTTLKEISHEAGRYLGFPSETSMEALYMDVYTMKKEIAEIKEICSKNPVIQAETSQNG</sequence>
<evidence type="ECO:0000256" key="3">
    <source>
        <dbReference type="ARBA" id="ARBA00022752"/>
    </source>
</evidence>
<organism evidence="4 5">
    <name type="scientific">Desulfobotulus pelophilus</name>
    <dbReference type="NCBI Taxonomy" id="2823377"/>
    <lineage>
        <taxon>Bacteria</taxon>
        <taxon>Pseudomonadati</taxon>
        <taxon>Thermodesulfobacteriota</taxon>
        <taxon>Desulfobacteria</taxon>
        <taxon>Desulfobacterales</taxon>
        <taxon>Desulfobacteraceae</taxon>
        <taxon>Desulfobotulus</taxon>
    </lineage>
</organism>
<proteinExistence type="predicted"/>
<keyword evidence="5" id="KW-1185">Reference proteome</keyword>
<comment type="pathway">
    <text evidence="1">Biopolymer metabolism; poly-(R)-3-hydroxybutanoate biosynthesis.</text>
</comment>
<dbReference type="Pfam" id="PF09712">
    <property type="entry name" value="PHA_synth_III_E"/>
    <property type="match status" value="1"/>
</dbReference>
<dbReference type="Proteomes" id="UP001209681">
    <property type="component" value="Unassembled WGS sequence"/>
</dbReference>
<comment type="caution">
    <text evidence="4">The sequence shown here is derived from an EMBL/GenBank/DDBJ whole genome shotgun (WGS) entry which is preliminary data.</text>
</comment>
<reference evidence="4 5" key="1">
    <citation type="submission" date="2022-11" db="EMBL/GenBank/DDBJ databases">
        <title>Desulfobotulus tamanensis H1 sp. nov. - anaerobic, alkaliphilic, sulphate reducing bacterium isolated from terrestrial mud volcano.</title>
        <authorList>
            <person name="Frolova A."/>
            <person name="Merkel A.Y."/>
            <person name="Slobodkin A.I."/>
        </authorList>
    </citation>
    <scope>NUCLEOTIDE SEQUENCE [LARGE SCALE GENOMIC DNA]</scope>
    <source>
        <strain evidence="4 5">H1</strain>
    </source>
</reference>
<evidence type="ECO:0000313" key="5">
    <source>
        <dbReference type="Proteomes" id="UP001209681"/>
    </source>
</evidence>
<evidence type="ECO:0000256" key="1">
    <source>
        <dbReference type="ARBA" id="ARBA00004683"/>
    </source>
</evidence>
<gene>
    <name evidence="4" type="ORF">OOT00_13510</name>
</gene>
<protein>
    <recommendedName>
        <fullName evidence="2">Poly(3-hydroxyalkanoate) polymerase subunit PhaE</fullName>
    </recommendedName>
</protein>
<evidence type="ECO:0000313" key="4">
    <source>
        <dbReference type="EMBL" id="MCW7755004.1"/>
    </source>
</evidence>
<evidence type="ECO:0000256" key="2">
    <source>
        <dbReference type="ARBA" id="ARBA00019066"/>
    </source>
</evidence>
<dbReference type="InterPro" id="IPR010123">
    <property type="entry name" value="PHA_synth_III_E"/>
</dbReference>